<dbReference type="OrthoDB" id="4425833at2"/>
<dbReference type="InterPro" id="IPR003593">
    <property type="entry name" value="AAA+_ATPase"/>
</dbReference>
<sequence length="231" mass="24125">MHLQVSHLSFSYPGQGSGHAGQSAPEKPLLSSISLTAAPGSVSALMGPSGSGKTTLFSLLSGQLSPTSGTVTLGDRPVAEIPARELRGGIIARVYQDYHLVPYLSALDNVRLAQDIAGTLRAEPDRAAELLEEVGLGAHLSSPVQSLSGGEQQRVAIARALVNRPRLVLADEPTGALDSDNSALVMDIFLRLARSNEAAVIVATHDPAVARRADTLWRLRGDGSVGVEVTP</sequence>
<comment type="caution">
    <text evidence="5">The sequence shown here is derived from an EMBL/GenBank/DDBJ whole genome shotgun (WGS) entry which is preliminary data.</text>
</comment>
<evidence type="ECO:0000313" key="5">
    <source>
        <dbReference type="EMBL" id="KQB83287.1"/>
    </source>
</evidence>
<evidence type="ECO:0000256" key="3">
    <source>
        <dbReference type="ARBA" id="ARBA00022840"/>
    </source>
</evidence>
<dbReference type="SUPFAM" id="SSF52540">
    <property type="entry name" value="P-loop containing nucleoside triphosphate hydrolases"/>
    <property type="match status" value="1"/>
</dbReference>
<dbReference type="STRING" id="1544416.Cocul_02261"/>
<dbReference type="InterPro" id="IPR017871">
    <property type="entry name" value="ABC_transporter-like_CS"/>
</dbReference>
<dbReference type="Gene3D" id="3.40.50.300">
    <property type="entry name" value="P-loop containing nucleotide triphosphate hydrolases"/>
    <property type="match status" value="1"/>
</dbReference>
<feature type="domain" description="ABC transporter" evidence="4">
    <location>
        <begin position="3"/>
        <end position="229"/>
    </location>
</feature>
<protein>
    <submittedName>
        <fullName evidence="5">Putative ABC transporter ATP-binding protein</fullName>
    </submittedName>
</protein>
<dbReference type="PROSITE" id="PS00211">
    <property type="entry name" value="ABC_TRANSPORTER_1"/>
    <property type="match status" value="1"/>
</dbReference>
<accession>A0A0Q0Z281</accession>
<reference evidence="5 6" key="1">
    <citation type="submission" date="2015-10" db="EMBL/GenBank/DDBJ databases">
        <title>Corynebacteirum lowii and Corynebacterium oculi species nova, derived from human clinical disease and and emended description of Corynebacterium mastiditis.</title>
        <authorList>
            <person name="Bernard K."/>
            <person name="Pacheco A.L."/>
            <person name="Mcdougall C."/>
            <person name="Burtx T."/>
            <person name="Weibe D."/>
            <person name="Tyler S."/>
            <person name="Olson A.B."/>
            <person name="Cnockaert M."/>
            <person name="Eguchi H."/>
            <person name="Kuwahara T."/>
            <person name="Nakayama-Imaohji H."/>
            <person name="Boudewijins M."/>
            <person name="Van Hoecke F."/>
            <person name="Bernier A.-M."/>
            <person name="Vandamme P."/>
        </authorList>
    </citation>
    <scope>NUCLEOTIDE SEQUENCE [LARGE SCALE GENOMIC DNA]</scope>
    <source>
        <strain evidence="5 6">NML 130210</strain>
    </source>
</reference>
<organism evidence="5 6">
    <name type="scientific">Corynebacterium oculi</name>
    <dbReference type="NCBI Taxonomy" id="1544416"/>
    <lineage>
        <taxon>Bacteria</taxon>
        <taxon>Bacillati</taxon>
        <taxon>Actinomycetota</taxon>
        <taxon>Actinomycetes</taxon>
        <taxon>Mycobacteriales</taxon>
        <taxon>Corynebacteriaceae</taxon>
        <taxon>Corynebacterium</taxon>
    </lineage>
</organism>
<keyword evidence="3 5" id="KW-0067">ATP-binding</keyword>
<dbReference type="InterPro" id="IPR027417">
    <property type="entry name" value="P-loop_NTPase"/>
</dbReference>
<keyword evidence="1" id="KW-0813">Transport</keyword>
<dbReference type="GO" id="GO:0005524">
    <property type="term" value="F:ATP binding"/>
    <property type="evidence" value="ECO:0007669"/>
    <property type="project" value="UniProtKB-KW"/>
</dbReference>
<dbReference type="InterPro" id="IPR003439">
    <property type="entry name" value="ABC_transporter-like_ATP-bd"/>
</dbReference>
<keyword evidence="6" id="KW-1185">Reference proteome</keyword>
<dbReference type="GO" id="GO:0022857">
    <property type="term" value="F:transmembrane transporter activity"/>
    <property type="evidence" value="ECO:0007669"/>
    <property type="project" value="TreeGrafter"/>
</dbReference>
<dbReference type="GO" id="GO:0016887">
    <property type="term" value="F:ATP hydrolysis activity"/>
    <property type="evidence" value="ECO:0007669"/>
    <property type="project" value="InterPro"/>
</dbReference>
<dbReference type="GO" id="GO:0005886">
    <property type="term" value="C:plasma membrane"/>
    <property type="evidence" value="ECO:0007669"/>
    <property type="project" value="TreeGrafter"/>
</dbReference>
<dbReference type="Proteomes" id="UP000050517">
    <property type="component" value="Unassembled WGS sequence"/>
</dbReference>
<evidence type="ECO:0000256" key="2">
    <source>
        <dbReference type="ARBA" id="ARBA00022741"/>
    </source>
</evidence>
<dbReference type="RefSeq" id="WP_069723630.1">
    <property type="nucleotide sequence ID" value="NZ_LKST01000004.1"/>
</dbReference>
<dbReference type="CDD" id="cd03255">
    <property type="entry name" value="ABC_MJ0796_LolCDE_FtsE"/>
    <property type="match status" value="1"/>
</dbReference>
<evidence type="ECO:0000259" key="4">
    <source>
        <dbReference type="PROSITE" id="PS50893"/>
    </source>
</evidence>
<dbReference type="Pfam" id="PF00005">
    <property type="entry name" value="ABC_tran"/>
    <property type="match status" value="1"/>
</dbReference>
<name>A0A0Q0Z281_9CORY</name>
<keyword evidence="2" id="KW-0547">Nucleotide-binding</keyword>
<dbReference type="AlphaFoldDB" id="A0A0Q0Z281"/>
<dbReference type="PROSITE" id="PS50893">
    <property type="entry name" value="ABC_TRANSPORTER_2"/>
    <property type="match status" value="1"/>
</dbReference>
<dbReference type="EMBL" id="LKST01000004">
    <property type="protein sequence ID" value="KQB83287.1"/>
    <property type="molecule type" value="Genomic_DNA"/>
</dbReference>
<dbReference type="PANTHER" id="PTHR24220">
    <property type="entry name" value="IMPORT ATP-BINDING PROTEIN"/>
    <property type="match status" value="1"/>
</dbReference>
<dbReference type="InterPro" id="IPR015854">
    <property type="entry name" value="ABC_transpr_LolD-like"/>
</dbReference>
<evidence type="ECO:0000256" key="1">
    <source>
        <dbReference type="ARBA" id="ARBA00022448"/>
    </source>
</evidence>
<evidence type="ECO:0000313" key="6">
    <source>
        <dbReference type="Proteomes" id="UP000050517"/>
    </source>
</evidence>
<gene>
    <name evidence="5" type="ORF">Cocul_02261</name>
</gene>
<dbReference type="SMART" id="SM00382">
    <property type="entry name" value="AAA"/>
    <property type="match status" value="1"/>
</dbReference>
<dbReference type="InterPro" id="IPR017911">
    <property type="entry name" value="MacB-like_ATP-bd"/>
</dbReference>
<dbReference type="PANTHER" id="PTHR24220:SF659">
    <property type="entry name" value="TRANSPORTER, PUTATIVE-RELATED"/>
    <property type="match status" value="1"/>
</dbReference>
<proteinExistence type="predicted"/>
<dbReference type="PATRIC" id="fig|1544416.3.peg.2261"/>